<gene>
    <name evidence="1" type="ORF">TBRA_LOCUS9272</name>
</gene>
<dbReference type="EMBL" id="CADCXV010000854">
    <property type="protein sequence ID" value="CAB0037443.1"/>
    <property type="molecule type" value="Genomic_DNA"/>
</dbReference>
<dbReference type="AlphaFoldDB" id="A0A6H5IK13"/>
<proteinExistence type="predicted"/>
<evidence type="ECO:0000313" key="2">
    <source>
        <dbReference type="Proteomes" id="UP000479190"/>
    </source>
</evidence>
<organism evidence="1 2">
    <name type="scientific">Trichogramma brassicae</name>
    <dbReference type="NCBI Taxonomy" id="86971"/>
    <lineage>
        <taxon>Eukaryota</taxon>
        <taxon>Metazoa</taxon>
        <taxon>Ecdysozoa</taxon>
        <taxon>Arthropoda</taxon>
        <taxon>Hexapoda</taxon>
        <taxon>Insecta</taxon>
        <taxon>Pterygota</taxon>
        <taxon>Neoptera</taxon>
        <taxon>Endopterygota</taxon>
        <taxon>Hymenoptera</taxon>
        <taxon>Apocrita</taxon>
        <taxon>Proctotrupomorpha</taxon>
        <taxon>Chalcidoidea</taxon>
        <taxon>Trichogrammatidae</taxon>
        <taxon>Trichogramma</taxon>
    </lineage>
</organism>
<evidence type="ECO:0000313" key="1">
    <source>
        <dbReference type="EMBL" id="CAB0037443.1"/>
    </source>
</evidence>
<sequence length="139" mass="15644">MNPPAEINFFVLAAETKKAKPLLFAVNAFRKSTANTKNTPANQLKPSNIVLYTIQNMFLEPDGSGVLILIMAIKSQKKSDRHFGPAILKLFADELEAVFLFDIALKIAVRDWRLMCVSLSIGMEPAYNFQMEPRIRDVD</sequence>
<protein>
    <submittedName>
        <fullName evidence="1">Uncharacterized protein</fullName>
    </submittedName>
</protein>
<name>A0A6H5IK13_9HYME</name>
<keyword evidence="2" id="KW-1185">Reference proteome</keyword>
<accession>A0A6H5IK13</accession>
<reference evidence="1 2" key="1">
    <citation type="submission" date="2020-02" db="EMBL/GenBank/DDBJ databases">
        <authorList>
            <person name="Ferguson B K."/>
        </authorList>
    </citation>
    <scope>NUCLEOTIDE SEQUENCE [LARGE SCALE GENOMIC DNA]</scope>
</reference>
<dbReference type="Proteomes" id="UP000479190">
    <property type="component" value="Unassembled WGS sequence"/>
</dbReference>